<dbReference type="InterPro" id="IPR039052">
    <property type="entry name" value="Antitox_PemI-like"/>
</dbReference>
<dbReference type="Gene3D" id="2.10.260.10">
    <property type="match status" value="1"/>
</dbReference>
<sequence length="65" mass="7423">MQVAIKKWGNSLHLRENQSLNIEIENSNILIKPITRELESLLAQITPKNIHNEISFGAAEGKEIW</sequence>
<dbReference type="EMBL" id="JACVKN010000124">
    <property type="protein sequence ID" value="MBK2065136.1"/>
    <property type="molecule type" value="Genomic_DNA"/>
</dbReference>
<gene>
    <name evidence="1" type="ORF">IB647_05500</name>
</gene>
<organism evidence="1 2">
    <name type="scientific">Francisella noatunensis</name>
    <dbReference type="NCBI Taxonomy" id="657445"/>
    <lineage>
        <taxon>Bacteria</taxon>
        <taxon>Pseudomonadati</taxon>
        <taxon>Pseudomonadota</taxon>
        <taxon>Gammaproteobacteria</taxon>
        <taxon>Thiotrichales</taxon>
        <taxon>Francisellaceae</taxon>
        <taxon>Francisella</taxon>
    </lineage>
</organism>
<dbReference type="GeneID" id="93255426"/>
<keyword evidence="2" id="KW-1185">Reference proteome</keyword>
<protein>
    <submittedName>
        <fullName evidence="1">AbrB/MazE/SpoVT family DNA-binding domain-containing protein</fullName>
    </submittedName>
</protein>
<accession>A0A9Q2QDU5</accession>
<dbReference type="PANTHER" id="PTHR40516">
    <property type="entry name" value="ANTITOXIN CHPS-RELATED"/>
    <property type="match status" value="1"/>
</dbReference>
<dbReference type="GO" id="GO:0003677">
    <property type="term" value="F:DNA binding"/>
    <property type="evidence" value="ECO:0007669"/>
    <property type="project" value="UniProtKB-KW"/>
</dbReference>
<dbReference type="Proteomes" id="UP000701999">
    <property type="component" value="Unassembled WGS sequence"/>
</dbReference>
<comment type="caution">
    <text evidence="1">The sequence shown here is derived from an EMBL/GenBank/DDBJ whole genome shotgun (WGS) entry which is preliminary data.</text>
</comment>
<dbReference type="PANTHER" id="PTHR40516:SF1">
    <property type="entry name" value="ANTITOXIN CHPS-RELATED"/>
    <property type="match status" value="1"/>
</dbReference>
<name>A0A9Q2QDU5_9GAMM</name>
<dbReference type="GO" id="GO:0097351">
    <property type="term" value="F:toxin sequestering activity"/>
    <property type="evidence" value="ECO:0007669"/>
    <property type="project" value="InterPro"/>
</dbReference>
<evidence type="ECO:0000313" key="2">
    <source>
        <dbReference type="Proteomes" id="UP000701999"/>
    </source>
</evidence>
<reference evidence="1 2" key="1">
    <citation type="submission" date="2020-09" db="EMBL/GenBank/DDBJ databases">
        <title>Development of specific Francisella tularensis PCR assay based on in-depth characterization of family Francisellaceae.</title>
        <authorList>
            <person name="Ohrman C."/>
            <person name="Sahl J."/>
            <person name="Sjodin A."/>
            <person name="Uneklint I."/>
            <person name="Ballard R."/>
            <person name="Karlsson L."/>
            <person name="Mcdonough R."/>
            <person name="Sundell D."/>
            <person name="Soria K."/>
            <person name="Brindeflk B."/>
            <person name="Vallesi A."/>
            <person name="Ramirez-Paredes J.G."/>
            <person name="Colquhoun D."/>
            <person name="Myrtennas K."/>
            <person name="Birdsell D."/>
            <person name="Johansson A."/>
            <person name="Wagner D."/>
            <person name="Forsman M."/>
        </authorList>
    </citation>
    <scope>NUCLEOTIDE SEQUENCE [LARGE SCALE GENOMIC DNA]</scope>
    <source>
        <strain evidence="1 2">FSC1140</strain>
    </source>
</reference>
<dbReference type="RefSeq" id="WP_159184643.1">
    <property type="nucleotide sequence ID" value="NZ_JACVJL010000122.1"/>
</dbReference>
<dbReference type="AlphaFoldDB" id="A0A9Q2QDU5"/>
<keyword evidence="1" id="KW-0238">DNA-binding</keyword>
<dbReference type="SUPFAM" id="SSF89447">
    <property type="entry name" value="AbrB/MazE/MraZ-like"/>
    <property type="match status" value="1"/>
</dbReference>
<proteinExistence type="predicted"/>
<evidence type="ECO:0000313" key="1">
    <source>
        <dbReference type="EMBL" id="MBK2065136.1"/>
    </source>
</evidence>
<dbReference type="InterPro" id="IPR037914">
    <property type="entry name" value="SpoVT-AbrB_sf"/>
</dbReference>